<feature type="domain" description="SF4 helicase" evidence="12">
    <location>
        <begin position="552"/>
        <end position="778"/>
    </location>
</feature>
<dbReference type="GO" id="GO:0016539">
    <property type="term" value="P:intein-mediated protein splicing"/>
    <property type="evidence" value="ECO:0007669"/>
    <property type="project" value="InterPro"/>
</dbReference>
<keyword evidence="5" id="KW-0067">ATP-binding</keyword>
<accession>A0A8S5VCL8</accession>
<keyword evidence="4" id="KW-0068">Autocatalytic cleavage</keyword>
<dbReference type="Pfam" id="PF14528">
    <property type="entry name" value="LAGLIDADG_3"/>
    <property type="match status" value="1"/>
</dbReference>
<dbReference type="InterPro" id="IPR006141">
    <property type="entry name" value="Intein_N"/>
</dbReference>
<dbReference type="SMART" id="SM00306">
    <property type="entry name" value="HintN"/>
    <property type="match status" value="1"/>
</dbReference>
<dbReference type="PANTHER" id="PTHR30153">
    <property type="entry name" value="REPLICATIVE DNA HELICASE DNAB"/>
    <property type="match status" value="1"/>
</dbReference>
<dbReference type="Gene3D" id="1.10.860.10">
    <property type="entry name" value="DNAb Helicase, Chain A"/>
    <property type="match status" value="1"/>
</dbReference>
<feature type="domain" description="DOD-type homing endonuclease" evidence="11">
    <location>
        <begin position="337"/>
        <end position="467"/>
    </location>
</feature>
<evidence type="ECO:0000256" key="5">
    <source>
        <dbReference type="ARBA" id="ARBA00022840"/>
    </source>
</evidence>
<dbReference type="PROSITE" id="PS51199">
    <property type="entry name" value="SF4_HELICASE"/>
    <property type="match status" value="1"/>
</dbReference>
<dbReference type="InterPro" id="IPR027434">
    <property type="entry name" value="Homing_endonucl"/>
</dbReference>
<comment type="function">
    <text evidence="9">The intein is an endonuclease.</text>
</comment>
<dbReference type="PRINTS" id="PR00379">
    <property type="entry name" value="INTEIN"/>
</dbReference>
<dbReference type="Gene3D" id="3.40.50.300">
    <property type="entry name" value="P-loop containing nucleotide triphosphate hydrolases"/>
    <property type="match status" value="2"/>
</dbReference>
<keyword evidence="1" id="KW-0235">DNA replication</keyword>
<dbReference type="InterPro" id="IPR004860">
    <property type="entry name" value="LAGLIDADG_dom"/>
</dbReference>
<evidence type="ECO:0000259" key="12">
    <source>
        <dbReference type="PROSITE" id="PS51199"/>
    </source>
</evidence>
<evidence type="ECO:0000259" key="11">
    <source>
        <dbReference type="PROSITE" id="PS50819"/>
    </source>
</evidence>
<dbReference type="SUPFAM" id="SSF51294">
    <property type="entry name" value="Hedgehog/intein (Hint) domain"/>
    <property type="match status" value="1"/>
</dbReference>
<protein>
    <recommendedName>
        <fullName evidence="10">DNA 5'-3' helicase DnaB</fullName>
    </recommendedName>
</protein>
<dbReference type="SUPFAM" id="SSF55608">
    <property type="entry name" value="Homing endonucleases"/>
    <property type="match status" value="1"/>
</dbReference>
<dbReference type="GO" id="GO:0004519">
    <property type="term" value="F:endonuclease activity"/>
    <property type="evidence" value="ECO:0007669"/>
    <property type="project" value="InterPro"/>
</dbReference>
<dbReference type="InterPro" id="IPR007694">
    <property type="entry name" value="DNA_helicase_DnaB-like_C"/>
</dbReference>
<keyword evidence="3 13" id="KW-0347">Helicase</keyword>
<evidence type="ECO:0000313" key="13">
    <source>
        <dbReference type="EMBL" id="DAG04375.1"/>
    </source>
</evidence>
<dbReference type="CDD" id="cd00081">
    <property type="entry name" value="Hint"/>
    <property type="match status" value="1"/>
</dbReference>
<dbReference type="GO" id="GO:0006260">
    <property type="term" value="P:DNA replication"/>
    <property type="evidence" value="ECO:0007669"/>
    <property type="project" value="UniProtKB-KW"/>
</dbReference>
<dbReference type="PANTHER" id="PTHR30153:SF2">
    <property type="entry name" value="REPLICATIVE DNA HELICASE"/>
    <property type="match status" value="1"/>
</dbReference>
<evidence type="ECO:0000256" key="2">
    <source>
        <dbReference type="ARBA" id="ARBA00022741"/>
    </source>
</evidence>
<dbReference type="InterPro" id="IPR004042">
    <property type="entry name" value="Intein_endonuc_central"/>
</dbReference>
<keyword evidence="8" id="KW-0413">Isomerase</keyword>
<dbReference type="GO" id="GO:0003677">
    <property type="term" value="F:DNA binding"/>
    <property type="evidence" value="ECO:0007669"/>
    <property type="project" value="UniProtKB-KW"/>
</dbReference>
<dbReference type="Gene3D" id="2.170.16.10">
    <property type="entry name" value="Hedgehog/Intein (Hint) domain"/>
    <property type="match status" value="1"/>
</dbReference>
<evidence type="ECO:0000256" key="4">
    <source>
        <dbReference type="ARBA" id="ARBA00022813"/>
    </source>
</evidence>
<dbReference type="SUPFAM" id="SSF52540">
    <property type="entry name" value="P-loop containing nucleoside triphosphate hydrolases"/>
    <property type="match status" value="1"/>
</dbReference>
<keyword evidence="3 13" id="KW-0378">Hydrolase</keyword>
<evidence type="ECO:0000256" key="9">
    <source>
        <dbReference type="ARBA" id="ARBA00044940"/>
    </source>
</evidence>
<organism evidence="13">
    <name type="scientific">Siphoviridae sp. ctyg07</name>
    <dbReference type="NCBI Taxonomy" id="2825747"/>
    <lineage>
        <taxon>Viruses</taxon>
        <taxon>Duplodnaviria</taxon>
        <taxon>Heunggongvirae</taxon>
        <taxon>Uroviricota</taxon>
        <taxon>Caudoviricetes</taxon>
    </lineage>
</organism>
<keyword evidence="2" id="KW-0547">Nucleotide-binding</keyword>
<evidence type="ECO:0000256" key="3">
    <source>
        <dbReference type="ARBA" id="ARBA00022806"/>
    </source>
</evidence>
<keyword evidence="7" id="KW-0238">DNA-binding</keyword>
<evidence type="ECO:0000256" key="1">
    <source>
        <dbReference type="ARBA" id="ARBA00022705"/>
    </source>
</evidence>
<dbReference type="PROSITE" id="PS50817">
    <property type="entry name" value="INTEIN_N_TER"/>
    <property type="match status" value="1"/>
</dbReference>
<dbReference type="GO" id="GO:0003678">
    <property type="term" value="F:DNA helicase activity"/>
    <property type="evidence" value="ECO:0007669"/>
    <property type="project" value="InterPro"/>
</dbReference>
<reference evidence="13" key="1">
    <citation type="journal article" date="2021" name="Proc. Natl. Acad. Sci. U.S.A.">
        <title>A Catalog of Tens of Thousands of Viruses from Human Metagenomes Reveals Hidden Associations with Chronic Diseases.</title>
        <authorList>
            <person name="Tisza M.J."/>
            <person name="Buck C.B."/>
        </authorList>
    </citation>
    <scope>NUCLEOTIDE SEQUENCE</scope>
    <source>
        <strain evidence="13">Ctyg07</strain>
    </source>
</reference>
<dbReference type="InterPro" id="IPR003587">
    <property type="entry name" value="Hint_dom_N"/>
</dbReference>
<dbReference type="Pfam" id="PF03796">
    <property type="entry name" value="DnaB_C"/>
    <property type="match status" value="1"/>
</dbReference>
<evidence type="ECO:0000256" key="6">
    <source>
        <dbReference type="ARBA" id="ARBA00023000"/>
    </source>
</evidence>
<sequence length="780" mass="86509">MNTETTIIGIALSGDRNALIDLDNIHPHHFADTRNAAIWQLVEDYKAKNPGQGLTPDLILDKLPSITTAHVTPDYLLDTMNGVHGGHINLAGVHANKLIDDTARRHLADACTRGLQIIEAGGDPSDAEANIRELLNQVSTGSTTLVNNDTCLTQITDFTTKATPFTPTPWPDLNQIIGGWKPGGLYVIAARPGVGKALALDTPIPTPTGWTTMGDIKVGDKVLGLDGKPTTVTFVTEVMHDHACYNVTFSDGETIIADADHRWITETRASRKAACAEKKYTHTSPHARRQRRHYPSVITTKQIAETVHTKDGRANHSLPDITPIQLPEANLPIDPYILGYWLGDGTSTANQITSWKEDANHIISHISKSGYHYTTQDDRNCIRITFSKTPIGSRKGSTKTDLRNLNLIENKHIPSAYLRASLEQRTQLLRGLLDSDGYVSKNGQVQYCTVDAQLANDFMELARTLGIRPTMTTKAVKGRDEAHSTAYLINGMFTRNHLTLPRKRDRVPEKRRNLRRYITSCEPVESVPVRCIQVDNHDHMYLAGESMVPTHNTMVALQAATNLADTGHVYFASLEMAGRELWSRIMSNIANVPGDAVTRRRHPTPDEQSRMTAAAPHLRQLPIHFDDRANLTIGDFVATTRLLHRQHGLTAAFIDYIGLINATPGDRRARWELIGEYTRSLKNLAKDLQIPIFAIAQLGRQAEQSPGGELQLSHLRESGNIEQDANVVLLLSCPQENGVTDWTRADIHVAKNREGRTGHVLLEREGDYSRLNHLGWTPTH</sequence>
<evidence type="ECO:0000256" key="10">
    <source>
        <dbReference type="ARBA" id="ARBA00045002"/>
    </source>
</evidence>
<dbReference type="GO" id="GO:0005524">
    <property type="term" value="F:ATP binding"/>
    <property type="evidence" value="ECO:0007669"/>
    <property type="project" value="UniProtKB-KW"/>
</dbReference>
<dbReference type="EMBL" id="BK016243">
    <property type="protein sequence ID" value="DAG04375.1"/>
    <property type="molecule type" value="Genomic_DNA"/>
</dbReference>
<dbReference type="InterPro" id="IPR016136">
    <property type="entry name" value="DNA_helicase_N/primase_C"/>
</dbReference>
<evidence type="ECO:0000256" key="8">
    <source>
        <dbReference type="ARBA" id="ARBA00023235"/>
    </source>
</evidence>
<dbReference type="PROSITE" id="PS50819">
    <property type="entry name" value="INTEIN_ENDONUCLEASE"/>
    <property type="match status" value="1"/>
</dbReference>
<keyword evidence="6" id="KW-0651">Protein splicing</keyword>
<name>A0A8S5VCL8_9CAUD</name>
<evidence type="ECO:0000256" key="7">
    <source>
        <dbReference type="ARBA" id="ARBA00023125"/>
    </source>
</evidence>
<dbReference type="Gene3D" id="3.10.28.10">
    <property type="entry name" value="Homing endonucleases"/>
    <property type="match status" value="1"/>
</dbReference>
<dbReference type="InterPro" id="IPR006142">
    <property type="entry name" value="INTEIN"/>
</dbReference>
<proteinExistence type="predicted"/>
<dbReference type="InterPro" id="IPR036844">
    <property type="entry name" value="Hint_dom_sf"/>
</dbReference>
<dbReference type="InterPro" id="IPR027417">
    <property type="entry name" value="P-loop_NTPase"/>
</dbReference>